<dbReference type="PRINTS" id="PR00598">
    <property type="entry name" value="HTHMARR"/>
</dbReference>
<dbReference type="InterPro" id="IPR023187">
    <property type="entry name" value="Tscrpt_reg_MarR-type_CS"/>
</dbReference>
<dbReference type="PANTHER" id="PTHR42756:SF1">
    <property type="entry name" value="TRANSCRIPTIONAL REPRESSOR OF EMRAB OPERON"/>
    <property type="match status" value="1"/>
</dbReference>
<dbReference type="InterPro" id="IPR036388">
    <property type="entry name" value="WH-like_DNA-bd_sf"/>
</dbReference>
<dbReference type="Proteomes" id="UP000001556">
    <property type="component" value="Chromosome"/>
</dbReference>
<dbReference type="OrthoDB" id="9799663at2"/>
<dbReference type="PROSITE" id="PS50995">
    <property type="entry name" value="HTH_MARR_2"/>
    <property type="match status" value="1"/>
</dbReference>
<dbReference type="Pfam" id="PF01047">
    <property type="entry name" value="MarR"/>
    <property type="match status" value="1"/>
</dbReference>
<dbReference type="GO" id="GO:0003677">
    <property type="term" value="F:DNA binding"/>
    <property type="evidence" value="ECO:0007669"/>
    <property type="project" value="UniProtKB-KW"/>
</dbReference>
<dbReference type="eggNOG" id="COG1846">
    <property type="taxonomic scope" value="Bacteria"/>
</dbReference>
<reference evidence="5 6" key="1">
    <citation type="submission" date="2007-03" db="EMBL/GenBank/DDBJ databases">
        <title>Complete sequence of Desulfotomaculum reducens MI-1.</title>
        <authorList>
            <consortium name="US DOE Joint Genome Institute"/>
            <person name="Copeland A."/>
            <person name="Lucas S."/>
            <person name="Lapidus A."/>
            <person name="Barry K."/>
            <person name="Detter J.C."/>
            <person name="Glavina del Rio T."/>
            <person name="Hammon N."/>
            <person name="Israni S."/>
            <person name="Dalin E."/>
            <person name="Tice H."/>
            <person name="Pitluck S."/>
            <person name="Sims D."/>
            <person name="Brettin T."/>
            <person name="Bruce D."/>
            <person name="Han C."/>
            <person name="Tapia R."/>
            <person name="Schmutz J."/>
            <person name="Larimer F."/>
            <person name="Land M."/>
            <person name="Hauser L."/>
            <person name="Kyrpides N."/>
            <person name="Kim E."/>
            <person name="Tebo B.M."/>
            <person name="Richardson P."/>
        </authorList>
    </citation>
    <scope>NUCLEOTIDE SEQUENCE [LARGE SCALE GENOMIC DNA]</scope>
    <source>
        <strain evidence="5 6">MI-1</strain>
    </source>
</reference>
<dbReference type="InterPro" id="IPR000835">
    <property type="entry name" value="HTH_MarR-typ"/>
</dbReference>
<dbReference type="SUPFAM" id="SSF46785">
    <property type="entry name" value="Winged helix' DNA-binding domain"/>
    <property type="match status" value="1"/>
</dbReference>
<dbReference type="EMBL" id="CP000612">
    <property type="protein sequence ID" value="ABO49140.1"/>
    <property type="molecule type" value="Genomic_DNA"/>
</dbReference>
<evidence type="ECO:0000256" key="2">
    <source>
        <dbReference type="ARBA" id="ARBA00023125"/>
    </source>
</evidence>
<dbReference type="AlphaFoldDB" id="A4J237"/>
<evidence type="ECO:0000256" key="1">
    <source>
        <dbReference type="ARBA" id="ARBA00023015"/>
    </source>
</evidence>
<dbReference type="PANTHER" id="PTHR42756">
    <property type="entry name" value="TRANSCRIPTIONAL REGULATOR, MARR"/>
    <property type="match status" value="1"/>
</dbReference>
<keyword evidence="1" id="KW-0805">Transcription regulation</keyword>
<dbReference type="InterPro" id="IPR036390">
    <property type="entry name" value="WH_DNA-bd_sf"/>
</dbReference>
<dbReference type="STRING" id="349161.Dred_0598"/>
<dbReference type="RefSeq" id="WP_011876977.1">
    <property type="nucleotide sequence ID" value="NC_009253.1"/>
</dbReference>
<gene>
    <name evidence="5" type="ordered locus">Dred_0598</name>
</gene>
<keyword evidence="3" id="KW-0804">Transcription</keyword>
<keyword evidence="2" id="KW-0238">DNA-binding</keyword>
<dbReference type="KEGG" id="drm:Dred_0598"/>
<proteinExistence type="predicted"/>
<dbReference type="PROSITE" id="PS01117">
    <property type="entry name" value="HTH_MARR_1"/>
    <property type="match status" value="1"/>
</dbReference>
<evidence type="ECO:0000313" key="5">
    <source>
        <dbReference type="EMBL" id="ABO49140.1"/>
    </source>
</evidence>
<feature type="domain" description="HTH marR-type" evidence="4">
    <location>
        <begin position="18"/>
        <end position="150"/>
    </location>
</feature>
<protein>
    <submittedName>
        <fullName evidence="5">Transcriptional regulator, MarR family</fullName>
    </submittedName>
</protein>
<organism evidence="5 6">
    <name type="scientific">Desulforamulus reducens (strain ATCC BAA-1160 / DSM 100696 / MI-1)</name>
    <name type="common">Desulfotomaculum reducens</name>
    <dbReference type="NCBI Taxonomy" id="349161"/>
    <lineage>
        <taxon>Bacteria</taxon>
        <taxon>Bacillati</taxon>
        <taxon>Bacillota</taxon>
        <taxon>Clostridia</taxon>
        <taxon>Eubacteriales</taxon>
        <taxon>Peptococcaceae</taxon>
        <taxon>Desulforamulus</taxon>
    </lineage>
</organism>
<sequence length="159" mass="18161">MHSDMIKNKDNKDLFDIENSLGFLISKTHQYFSLSFKEKLNPFNLTPPQFGALSFLWRQDGISQVQLGTLMGKDRTTIGGIIDRLEKESLVTRQSDPGDRRTNLVYLTAMGAGLKDTLEQRAVQVNSEVTEALTDDERDQLRVLLRKIISNCRYEFSSE</sequence>
<dbReference type="Gene3D" id="1.10.10.10">
    <property type="entry name" value="Winged helix-like DNA-binding domain superfamily/Winged helix DNA-binding domain"/>
    <property type="match status" value="1"/>
</dbReference>
<name>A4J237_DESRM</name>
<dbReference type="SMART" id="SM00347">
    <property type="entry name" value="HTH_MARR"/>
    <property type="match status" value="1"/>
</dbReference>
<dbReference type="GO" id="GO:0003700">
    <property type="term" value="F:DNA-binding transcription factor activity"/>
    <property type="evidence" value="ECO:0007669"/>
    <property type="project" value="InterPro"/>
</dbReference>
<accession>A4J237</accession>
<evidence type="ECO:0000256" key="3">
    <source>
        <dbReference type="ARBA" id="ARBA00023163"/>
    </source>
</evidence>
<evidence type="ECO:0000259" key="4">
    <source>
        <dbReference type="PROSITE" id="PS50995"/>
    </source>
</evidence>
<evidence type="ECO:0000313" key="6">
    <source>
        <dbReference type="Proteomes" id="UP000001556"/>
    </source>
</evidence>
<keyword evidence="6" id="KW-1185">Reference proteome</keyword>
<dbReference type="HOGENOM" id="CLU_083287_18_6_9"/>